<organism evidence="3 4">
    <name type="scientific">Phytophthora palmivora</name>
    <dbReference type="NCBI Taxonomy" id="4796"/>
    <lineage>
        <taxon>Eukaryota</taxon>
        <taxon>Sar</taxon>
        <taxon>Stramenopiles</taxon>
        <taxon>Oomycota</taxon>
        <taxon>Peronosporomycetes</taxon>
        <taxon>Peronosporales</taxon>
        <taxon>Peronosporaceae</taxon>
        <taxon>Phytophthora</taxon>
    </lineage>
</organism>
<evidence type="ECO:0000259" key="2">
    <source>
        <dbReference type="SMART" id="SM00280"/>
    </source>
</evidence>
<evidence type="ECO:0000256" key="1">
    <source>
        <dbReference type="SAM" id="SignalP"/>
    </source>
</evidence>
<dbReference type="OrthoDB" id="88691at2759"/>
<dbReference type="InterPro" id="IPR002350">
    <property type="entry name" value="Kazal_dom"/>
</dbReference>
<reference evidence="3 4" key="1">
    <citation type="journal article" date="2017" name="Genome Biol. Evol.">
        <title>Phytophthora megakarya and P. palmivora, closely related causal agents of cacao black pod rot, underwent increases in genome sizes and gene numbers by different mechanisms.</title>
        <authorList>
            <person name="Ali S.S."/>
            <person name="Shao J."/>
            <person name="Lary D.J."/>
            <person name="Kronmiller B."/>
            <person name="Shen D."/>
            <person name="Strem M.D."/>
            <person name="Amoako-Attah I."/>
            <person name="Akrofi A.Y."/>
            <person name="Begoude B.A."/>
            <person name="Ten Hoopen G.M."/>
            <person name="Coulibaly K."/>
            <person name="Kebe B.I."/>
            <person name="Melnick R.L."/>
            <person name="Guiltinan M.J."/>
            <person name="Tyler B.M."/>
            <person name="Meinhardt L.W."/>
            <person name="Bailey B.A."/>
        </authorList>
    </citation>
    <scope>NUCLEOTIDE SEQUENCE [LARGE SCALE GENOMIC DNA]</scope>
    <source>
        <strain evidence="4">sbr112.9</strain>
    </source>
</reference>
<proteinExistence type="predicted"/>
<dbReference type="Gene3D" id="3.30.60.30">
    <property type="match status" value="1"/>
</dbReference>
<keyword evidence="4" id="KW-1185">Reference proteome</keyword>
<evidence type="ECO:0000313" key="4">
    <source>
        <dbReference type="Proteomes" id="UP000237271"/>
    </source>
</evidence>
<feature type="chain" id="PRO_5015163646" evidence="1">
    <location>
        <begin position="19"/>
        <end position="66"/>
    </location>
</feature>
<protein>
    <submittedName>
        <fullName evidence="3">Epi9-like protease inhibitor</fullName>
    </submittedName>
</protein>
<dbReference type="InterPro" id="IPR036058">
    <property type="entry name" value="Kazal_dom_sf"/>
</dbReference>
<feature type="signal peptide" evidence="1">
    <location>
        <begin position="1"/>
        <end position="18"/>
    </location>
</feature>
<name>A0A2P4XTU4_9STRA</name>
<dbReference type="EMBL" id="NCKW01007979">
    <property type="protein sequence ID" value="POM68980.1"/>
    <property type="molecule type" value="Genomic_DNA"/>
</dbReference>
<feature type="domain" description="Kazal-like" evidence="2">
    <location>
        <begin position="21"/>
        <end position="64"/>
    </location>
</feature>
<dbReference type="SUPFAM" id="SSF100895">
    <property type="entry name" value="Kazal-type serine protease inhibitors"/>
    <property type="match status" value="1"/>
</dbReference>
<dbReference type="Proteomes" id="UP000237271">
    <property type="component" value="Unassembled WGS sequence"/>
</dbReference>
<accession>A0A2P4XTU4</accession>
<dbReference type="SMART" id="SM00280">
    <property type="entry name" value="KAZAL"/>
    <property type="match status" value="1"/>
</dbReference>
<keyword evidence="1" id="KW-0732">Signal</keyword>
<dbReference type="GO" id="GO:0030414">
    <property type="term" value="F:peptidase inhibitor activity"/>
    <property type="evidence" value="ECO:0007669"/>
    <property type="project" value="UniProtKB-KW"/>
</dbReference>
<evidence type="ECO:0000313" key="3">
    <source>
        <dbReference type="EMBL" id="POM68980.1"/>
    </source>
</evidence>
<sequence>MNKVIIVIVALLQNWNHATEKCPVLCSHELLGACGSNGVTDNECLFEVAQCKNLAIRMKYKDKCRK</sequence>
<gene>
    <name evidence="3" type="ORF">PHPALM_14786</name>
</gene>
<comment type="caution">
    <text evidence="3">The sequence shown here is derived from an EMBL/GenBank/DDBJ whole genome shotgun (WGS) entry which is preliminary data.</text>
</comment>
<keyword evidence="3" id="KW-0646">Protease inhibitor</keyword>
<dbReference type="AlphaFoldDB" id="A0A2P4XTU4"/>